<dbReference type="NCBIfam" id="NF010623">
    <property type="entry name" value="PRK14016.1"/>
    <property type="match status" value="1"/>
</dbReference>
<evidence type="ECO:0000256" key="4">
    <source>
        <dbReference type="PROSITE-ProRule" id="PRU00409"/>
    </source>
</evidence>
<dbReference type="NCBIfam" id="TIGR02068">
    <property type="entry name" value="cya_phycin_syn"/>
    <property type="match status" value="1"/>
</dbReference>
<dbReference type="EMBL" id="AP022853">
    <property type="protein sequence ID" value="BCB26335.1"/>
    <property type="molecule type" value="Genomic_DNA"/>
</dbReference>
<dbReference type="PANTHER" id="PTHR23135">
    <property type="entry name" value="MUR LIGASE FAMILY MEMBER"/>
    <property type="match status" value="1"/>
</dbReference>
<name>A0A6F8VC51_9PROT</name>
<sequence>MALKSFCVLIACDILNLKIIMEKNGMKFLRIMSLRGPNIWTYRPVLEVWVDIGALEDSPSNTIPGFYERLSSWLPALSEHRCGVGEKGGFLLRLREGTWAGHILEHVTIELQNQAGMQTGFGKARETSTRGVYKVVVRARHEEVSRACLHAARDLVMAAIEDRPFDVPATIAHLRDLADDCLLGPSTACIVDAATERKIPSIRLTEGNLVQLGYGARQRRIWTAETDQTSAIAEGIASDKDLTKSLLQSCGVPVPEGRVADSPADAWEAAEDIGVPVVVKPSDGNHGRGVSTELMTREEVEAAYVLADAEGSEVIVERFIHGNEHRLLVVAGRVAAAARGESATVLGDGRSTIVELIDSQINTDPRRGTTEDYPLNVVRVEDDAAVRLEITRQGYTPDSVPPQGKDVLIQRNGNVAFDVTDLVHPSVAATVSLAARIIGLDIAGVDLVAEDITRPLAEQGGAIVEINAGPGLLMHLKPASGEPRPIGRAIVDSLFAADENGRFPIVGVTGTHGKTMVARLVARLLNLSGRHVGLASSDGLYLDQRLVEQGDRATWGAAHKILINRAVDAAVFESGSRTILSEGLAYDRCQVAVVTNLDPAAQLREFYIETAEQMFNVLRTLVDVVLPDGAAVLNADDPMVAKMAPLCDGDVIFFGSDAQVPAIVEHRASGKRAVFVRDGRMVLATGRDEFALAELAAIPLASAGQDVGNILAAVGAAWALGISHDLIRAGIQTYGLDQAGAAGKEIISTAA</sequence>
<evidence type="ECO:0000256" key="3">
    <source>
        <dbReference type="ARBA" id="ARBA00022840"/>
    </source>
</evidence>
<dbReference type="AlphaFoldDB" id="A0A6F8VC51"/>
<dbReference type="GO" id="GO:0016881">
    <property type="term" value="F:acid-amino acid ligase activity"/>
    <property type="evidence" value="ECO:0007669"/>
    <property type="project" value="InterPro"/>
</dbReference>
<keyword evidence="1" id="KW-0436">Ligase</keyword>
<reference evidence="7" key="1">
    <citation type="submission" date="2020-03" db="EMBL/GenBank/DDBJ databases">
        <title>Complete genome sequence of sulfur-oxidizing bacterium skT11.</title>
        <authorList>
            <person name="Kanda M."/>
            <person name="Kojima H."/>
            <person name="Fukui M."/>
        </authorList>
    </citation>
    <scope>NUCLEOTIDE SEQUENCE [LARGE SCALE GENOMIC DNA]</scope>
    <source>
        <strain evidence="7">skT11</strain>
    </source>
</reference>
<protein>
    <submittedName>
        <fullName evidence="6">Cyanophycin synthetase</fullName>
    </submittedName>
</protein>
<evidence type="ECO:0000259" key="5">
    <source>
        <dbReference type="PROSITE" id="PS50975"/>
    </source>
</evidence>
<keyword evidence="3 4" id="KW-0067">ATP-binding</keyword>
<dbReference type="InterPro" id="IPR011810">
    <property type="entry name" value="Cya_phycin_syn"/>
</dbReference>
<dbReference type="InterPro" id="IPR011761">
    <property type="entry name" value="ATP-grasp"/>
</dbReference>
<keyword evidence="2 4" id="KW-0547">Nucleotide-binding</keyword>
<evidence type="ECO:0000256" key="1">
    <source>
        <dbReference type="ARBA" id="ARBA00022598"/>
    </source>
</evidence>
<dbReference type="GO" id="GO:0046872">
    <property type="term" value="F:metal ion binding"/>
    <property type="evidence" value="ECO:0007669"/>
    <property type="project" value="InterPro"/>
</dbReference>
<feature type="domain" description="ATP-grasp" evidence="5">
    <location>
        <begin position="244"/>
        <end position="495"/>
    </location>
</feature>
<dbReference type="PANTHER" id="PTHR23135:SF18">
    <property type="entry name" value="CYANOPHYCIN SYNTHETASE"/>
    <property type="match status" value="1"/>
</dbReference>
<evidence type="ECO:0000256" key="2">
    <source>
        <dbReference type="ARBA" id="ARBA00022741"/>
    </source>
</evidence>
<proteinExistence type="predicted"/>
<dbReference type="Gene3D" id="3.30.470.20">
    <property type="entry name" value="ATP-grasp fold, B domain"/>
    <property type="match status" value="2"/>
</dbReference>
<dbReference type="Gene3D" id="3.40.1190.10">
    <property type="entry name" value="Mur-like, catalytic domain"/>
    <property type="match status" value="1"/>
</dbReference>
<organism evidence="6 7">
    <name type="scientific">Sulfurimicrobium lacus</name>
    <dbReference type="NCBI Taxonomy" id="2715678"/>
    <lineage>
        <taxon>Bacteria</taxon>
        <taxon>Pseudomonadati</taxon>
        <taxon>Pseudomonadota</taxon>
        <taxon>Betaproteobacteria</taxon>
        <taxon>Nitrosomonadales</taxon>
        <taxon>Sulfuricellaceae</taxon>
        <taxon>Sulfurimicrobium</taxon>
    </lineage>
</organism>
<dbReference type="Proteomes" id="UP000502260">
    <property type="component" value="Chromosome"/>
</dbReference>
<dbReference type="InterPro" id="IPR005479">
    <property type="entry name" value="CPAse_ATP-bd"/>
</dbReference>
<dbReference type="InterPro" id="IPR044019">
    <property type="entry name" value="Cyanophycin_syn_N"/>
</dbReference>
<dbReference type="Pfam" id="PF08245">
    <property type="entry name" value="Mur_ligase_M"/>
    <property type="match status" value="1"/>
</dbReference>
<accession>A0A6F8VC51</accession>
<dbReference type="GO" id="GO:0005524">
    <property type="term" value="F:ATP binding"/>
    <property type="evidence" value="ECO:0007669"/>
    <property type="project" value="UniProtKB-UniRule"/>
</dbReference>
<dbReference type="InterPro" id="IPR036565">
    <property type="entry name" value="Mur-like_cat_sf"/>
</dbReference>
<dbReference type="KEGG" id="slac:SKTS_12210"/>
<dbReference type="SUPFAM" id="SSF56059">
    <property type="entry name" value="Glutathione synthetase ATP-binding domain-like"/>
    <property type="match status" value="1"/>
</dbReference>
<dbReference type="SUPFAM" id="SSF53623">
    <property type="entry name" value="MurD-like peptide ligases, catalytic domain"/>
    <property type="match status" value="1"/>
</dbReference>
<keyword evidence="7" id="KW-1185">Reference proteome</keyword>
<evidence type="ECO:0000313" key="6">
    <source>
        <dbReference type="EMBL" id="BCB26335.1"/>
    </source>
</evidence>
<evidence type="ECO:0000313" key="7">
    <source>
        <dbReference type="Proteomes" id="UP000502260"/>
    </source>
</evidence>
<dbReference type="InterPro" id="IPR013221">
    <property type="entry name" value="Mur_ligase_cen"/>
</dbReference>
<gene>
    <name evidence="6" type="primary">cphA_1</name>
    <name evidence="6" type="ORF">SKTS_12210</name>
</gene>
<dbReference type="Pfam" id="PF02786">
    <property type="entry name" value="CPSase_L_D2"/>
    <property type="match status" value="1"/>
</dbReference>
<dbReference type="Pfam" id="PF18921">
    <property type="entry name" value="Cyanophycin_syn"/>
    <property type="match status" value="1"/>
</dbReference>
<dbReference type="PROSITE" id="PS50975">
    <property type="entry name" value="ATP_GRASP"/>
    <property type="match status" value="1"/>
</dbReference>